<dbReference type="Proteomes" id="UP001275084">
    <property type="component" value="Unassembled WGS sequence"/>
</dbReference>
<reference evidence="1" key="2">
    <citation type="submission" date="2023-06" db="EMBL/GenBank/DDBJ databases">
        <authorList>
            <consortium name="Lawrence Berkeley National Laboratory"/>
            <person name="Haridas S."/>
            <person name="Hensen N."/>
            <person name="Bonometti L."/>
            <person name="Westerberg I."/>
            <person name="Brannstrom I.O."/>
            <person name="Guillou S."/>
            <person name="Cros-Aarteil S."/>
            <person name="Calhoun S."/>
            <person name="Kuo A."/>
            <person name="Mondo S."/>
            <person name="Pangilinan J."/>
            <person name="Riley R."/>
            <person name="Labutti K."/>
            <person name="Andreopoulos B."/>
            <person name="Lipzen A."/>
            <person name="Chen C."/>
            <person name="Yanf M."/>
            <person name="Daum C."/>
            <person name="Ng V."/>
            <person name="Clum A."/>
            <person name="Steindorff A."/>
            <person name="Ohm R."/>
            <person name="Martin F."/>
            <person name="Silar P."/>
            <person name="Natvig D."/>
            <person name="Lalanne C."/>
            <person name="Gautier V."/>
            <person name="Ament-Velasquez S.L."/>
            <person name="Kruys A."/>
            <person name="Hutchinson M.I."/>
            <person name="Powell A.J."/>
            <person name="Barry K."/>
            <person name="Miller A.N."/>
            <person name="Grigoriev I.V."/>
            <person name="Debuchy R."/>
            <person name="Gladieux P."/>
            <person name="Thoren M.H."/>
            <person name="Johannesson H."/>
        </authorList>
    </citation>
    <scope>NUCLEOTIDE SEQUENCE</scope>
    <source>
        <strain evidence="1">CBS 955.72</strain>
    </source>
</reference>
<reference evidence="1" key="1">
    <citation type="journal article" date="2023" name="Mol. Phylogenet. Evol.">
        <title>Genome-scale phylogeny and comparative genomics of the fungal order Sordariales.</title>
        <authorList>
            <person name="Hensen N."/>
            <person name="Bonometti L."/>
            <person name="Westerberg I."/>
            <person name="Brannstrom I.O."/>
            <person name="Guillou S."/>
            <person name="Cros-Aarteil S."/>
            <person name="Calhoun S."/>
            <person name="Haridas S."/>
            <person name="Kuo A."/>
            <person name="Mondo S."/>
            <person name="Pangilinan J."/>
            <person name="Riley R."/>
            <person name="LaButti K."/>
            <person name="Andreopoulos B."/>
            <person name="Lipzen A."/>
            <person name="Chen C."/>
            <person name="Yan M."/>
            <person name="Daum C."/>
            <person name="Ng V."/>
            <person name="Clum A."/>
            <person name="Steindorff A."/>
            <person name="Ohm R.A."/>
            <person name="Martin F."/>
            <person name="Silar P."/>
            <person name="Natvig D.O."/>
            <person name="Lalanne C."/>
            <person name="Gautier V."/>
            <person name="Ament-Velasquez S.L."/>
            <person name="Kruys A."/>
            <person name="Hutchinson M.I."/>
            <person name="Powell A.J."/>
            <person name="Barry K."/>
            <person name="Miller A.N."/>
            <person name="Grigoriev I.V."/>
            <person name="Debuchy R."/>
            <person name="Gladieux P."/>
            <person name="Hiltunen Thoren M."/>
            <person name="Johannesson H."/>
        </authorList>
    </citation>
    <scope>NUCLEOTIDE SEQUENCE</scope>
    <source>
        <strain evidence="1">CBS 955.72</strain>
    </source>
</reference>
<comment type="caution">
    <text evidence="1">The sequence shown here is derived from an EMBL/GenBank/DDBJ whole genome shotgun (WGS) entry which is preliminary data.</text>
</comment>
<dbReference type="EMBL" id="JAUIQD010000006">
    <property type="protein sequence ID" value="KAK3346665.1"/>
    <property type="molecule type" value="Genomic_DNA"/>
</dbReference>
<evidence type="ECO:0000313" key="1">
    <source>
        <dbReference type="EMBL" id="KAK3346665.1"/>
    </source>
</evidence>
<accession>A0AAJ0HC81</accession>
<organism evidence="1 2">
    <name type="scientific">Lasiosphaeria hispida</name>
    <dbReference type="NCBI Taxonomy" id="260671"/>
    <lineage>
        <taxon>Eukaryota</taxon>
        <taxon>Fungi</taxon>
        <taxon>Dikarya</taxon>
        <taxon>Ascomycota</taxon>
        <taxon>Pezizomycotina</taxon>
        <taxon>Sordariomycetes</taxon>
        <taxon>Sordariomycetidae</taxon>
        <taxon>Sordariales</taxon>
        <taxon>Lasiosphaeriaceae</taxon>
        <taxon>Lasiosphaeria</taxon>
    </lineage>
</organism>
<evidence type="ECO:0000313" key="2">
    <source>
        <dbReference type="Proteomes" id="UP001275084"/>
    </source>
</evidence>
<gene>
    <name evidence="1" type="ORF">B0T25DRAFT_571786</name>
</gene>
<proteinExistence type="predicted"/>
<keyword evidence="2" id="KW-1185">Reference proteome</keyword>
<protein>
    <submittedName>
        <fullName evidence="1">Uncharacterized protein</fullName>
    </submittedName>
</protein>
<dbReference type="AlphaFoldDB" id="A0AAJ0HC81"/>
<sequence length="586" mass="65765">MIELQITPLRGGQIRLEFQGASLNVYLPTLCTNDDYQLLRWYFENYAEEDPFQASKAQKARDIVSAYGCKLVHGLTLSEFDFELQAVRIQGAFILFQLQSCFSFPTTSFYWKDEWGDARKEIGLNFNNLYGALLAAVHSPPGAALFEWAIFLLSSNVGKGLFSDKSRYELLSLAFEEMLTRGLRLLVHQPTGNATVATILCSQIDSVSNIISRLGNPRGLHDGLELTLRPHVESTLAVLGSLNHPYADLSIKVLEYSWQGLTADVSNPEAFWAMRERYFTWVASRNGDEVPHDQFRVRVVPHTLNSLTLSGSSAFEVHAIVASLRKQRRFDEARRVVRSAMAKELATGSNQATTRITFLECLVAINKDDEQWDDAIANTNLAHQLRDSLPGRPLALEERITREHELAYLHNNAGDIPTTQHLLRSLLRRANSLHTTNIPLELKTLTLLLQLPLVRRINGDVSAIYLLVRAMLLIQRNLPSSSPLAATTFRATMDLTNDTQPIWGPRPIRLAMRIYLHHSPAARALARGMGMAEPKSLGEYAALNMVVMLQAMFMPGLLDRVMGQVDGDGVDTYSIECIEKLSERLF</sequence>
<name>A0AAJ0HC81_9PEZI</name>